<comment type="caution">
    <text evidence="3">The sequence shown here is derived from an EMBL/GenBank/DDBJ whole genome shotgun (WGS) entry which is preliminary data.</text>
</comment>
<dbReference type="InterPro" id="IPR050282">
    <property type="entry name" value="Cycloisomerase_2"/>
</dbReference>
<comment type="similarity">
    <text evidence="1">Belongs to the cycloisomerase 2 family.</text>
</comment>
<proteinExistence type="inferred from homology"/>
<keyword evidence="4" id="KW-1185">Reference proteome</keyword>
<dbReference type="EC" id="3.1.1.-" evidence="3"/>
<name>A0ABT8R593_9BACT</name>
<evidence type="ECO:0000313" key="3">
    <source>
        <dbReference type="EMBL" id="MDO1447258.1"/>
    </source>
</evidence>
<evidence type="ECO:0000256" key="1">
    <source>
        <dbReference type="ARBA" id="ARBA00005564"/>
    </source>
</evidence>
<dbReference type="RefSeq" id="WP_302038058.1">
    <property type="nucleotide sequence ID" value="NZ_JAUKPO010000006.1"/>
</dbReference>
<reference evidence="3" key="1">
    <citation type="submission" date="2023-07" db="EMBL/GenBank/DDBJ databases">
        <title>The genome sequence of Rhodocytophaga aerolata KACC 12507.</title>
        <authorList>
            <person name="Zhang X."/>
        </authorList>
    </citation>
    <scope>NUCLEOTIDE SEQUENCE</scope>
    <source>
        <strain evidence="3">KACC 12507</strain>
    </source>
</reference>
<evidence type="ECO:0000256" key="2">
    <source>
        <dbReference type="ARBA" id="ARBA00022526"/>
    </source>
</evidence>
<dbReference type="InterPro" id="IPR015943">
    <property type="entry name" value="WD40/YVTN_repeat-like_dom_sf"/>
</dbReference>
<dbReference type="SUPFAM" id="SSF51004">
    <property type="entry name" value="C-terminal (heme d1) domain of cytochrome cd1-nitrite reductase"/>
    <property type="match status" value="1"/>
</dbReference>
<dbReference type="EMBL" id="JAUKPO010000006">
    <property type="protein sequence ID" value="MDO1447258.1"/>
    <property type="molecule type" value="Genomic_DNA"/>
</dbReference>
<keyword evidence="3" id="KW-0378">Hydrolase</keyword>
<accession>A0ABT8R593</accession>
<dbReference type="PANTHER" id="PTHR30344">
    <property type="entry name" value="6-PHOSPHOGLUCONOLACTONASE-RELATED"/>
    <property type="match status" value="1"/>
</dbReference>
<dbReference type="GO" id="GO:0016787">
    <property type="term" value="F:hydrolase activity"/>
    <property type="evidence" value="ECO:0007669"/>
    <property type="project" value="UniProtKB-KW"/>
</dbReference>
<dbReference type="PANTHER" id="PTHR30344:SF1">
    <property type="entry name" value="6-PHOSPHOGLUCONOLACTONASE"/>
    <property type="match status" value="1"/>
</dbReference>
<keyword evidence="2" id="KW-0119">Carbohydrate metabolism</keyword>
<dbReference type="Pfam" id="PF10282">
    <property type="entry name" value="Lactonase"/>
    <property type="match status" value="1"/>
</dbReference>
<dbReference type="InterPro" id="IPR011048">
    <property type="entry name" value="Haem_d1_sf"/>
</dbReference>
<keyword evidence="2" id="KW-0313">Glucose metabolism</keyword>
<protein>
    <submittedName>
        <fullName evidence="3">Lactonase family protein</fullName>
        <ecNumber evidence="3">3.1.1.-</ecNumber>
    </submittedName>
</protein>
<evidence type="ECO:0000313" key="4">
    <source>
        <dbReference type="Proteomes" id="UP001168528"/>
    </source>
</evidence>
<dbReference type="InterPro" id="IPR019405">
    <property type="entry name" value="Lactonase_7-beta_prop"/>
</dbReference>
<sequence>MTTIQHKRRRFMQLAGLGSMGLLLPSFRSKNATEWQKDTNTMVYVGTYTNGKSEGIYLYKLDSNTGELTQINVTSVKDNPSYLTLDPQKRYLYAVNEIGNYQGKKSGAVSAFAVDQKSGKLTLLNQQPSLGGAPCYITIDKKGKHVLVANYSGGNVALFPIGTGGKLEASASMHQHSGNSIDEKRQKEPHAHCIVLDPENKFAFAADLGIDKIMIYRFDANTGKLTPNQPAFASVKPGAGPRHFTFHPNGKHAFVINELDSTVTAFTYDASKGSLTAIHTLSTLPKDFSGESYCADVHVSPDGRFVYGSNRGHDSIVVFGFNQKDGKLTHIQNVSTGGKWPRNFTLDPSGKILLVANQNTDSIVTFKIDNKTGKLTPTGKVAQVPAPVCLKVVTGLG</sequence>
<organism evidence="3 4">
    <name type="scientific">Rhodocytophaga aerolata</name>
    <dbReference type="NCBI Taxonomy" id="455078"/>
    <lineage>
        <taxon>Bacteria</taxon>
        <taxon>Pseudomonadati</taxon>
        <taxon>Bacteroidota</taxon>
        <taxon>Cytophagia</taxon>
        <taxon>Cytophagales</taxon>
        <taxon>Rhodocytophagaceae</taxon>
        <taxon>Rhodocytophaga</taxon>
    </lineage>
</organism>
<dbReference type="Proteomes" id="UP001168528">
    <property type="component" value="Unassembled WGS sequence"/>
</dbReference>
<dbReference type="Gene3D" id="2.130.10.10">
    <property type="entry name" value="YVTN repeat-like/Quinoprotein amine dehydrogenase"/>
    <property type="match status" value="1"/>
</dbReference>
<gene>
    <name evidence="3" type="ORF">Q0590_13390</name>
</gene>